<sequence length="122" mass="14149">MAIFDFNENENTAMIRSAILSHERHPHLTVSEWEALPRMSQITVRLAVEKILRHASVESQHDEIQRFLDREICKHTLATPANRGGIKIDVKEYDGSEAMSLLRLFCEMDQAIIARQYTDERI</sequence>
<evidence type="ECO:0000313" key="1">
    <source>
        <dbReference type="EMBL" id="CCA26161.1"/>
    </source>
</evidence>
<reference evidence="1" key="1">
    <citation type="journal article" date="2011" name="PLoS Biol.">
        <title>Gene gain and loss during evolution of obligate parasitism in the white rust pathogen of Arabidopsis thaliana.</title>
        <authorList>
            <person name="Kemen E."/>
            <person name="Gardiner A."/>
            <person name="Schultz-Larsen T."/>
            <person name="Kemen A.C."/>
            <person name="Balmuth A.L."/>
            <person name="Robert-Seilaniantz A."/>
            <person name="Bailey K."/>
            <person name="Holub E."/>
            <person name="Studholme D.J."/>
            <person name="Maclean D."/>
            <person name="Jones J.D."/>
        </authorList>
    </citation>
    <scope>NUCLEOTIDE SEQUENCE</scope>
</reference>
<gene>
    <name evidence="1" type="primary">AlNc14C352G10919</name>
    <name evidence="1" type="ORF">ALNC14_123050</name>
</gene>
<organism evidence="1">
    <name type="scientific">Albugo laibachii Nc14</name>
    <dbReference type="NCBI Taxonomy" id="890382"/>
    <lineage>
        <taxon>Eukaryota</taxon>
        <taxon>Sar</taxon>
        <taxon>Stramenopiles</taxon>
        <taxon>Oomycota</taxon>
        <taxon>Peronosporomycetes</taxon>
        <taxon>Albuginales</taxon>
        <taxon>Albuginaceae</taxon>
        <taxon>Albugo</taxon>
    </lineage>
</organism>
<proteinExistence type="predicted"/>
<name>F0WXG8_9STRA</name>
<dbReference type="EMBL" id="FR824397">
    <property type="protein sequence ID" value="CCA26161.1"/>
    <property type="molecule type" value="Genomic_DNA"/>
</dbReference>
<dbReference type="HOGENOM" id="CLU_2031005_0_0_1"/>
<accession>F0WXG8</accession>
<reference evidence="1" key="2">
    <citation type="submission" date="2011-02" db="EMBL/GenBank/DDBJ databases">
        <authorList>
            <person name="MacLean D."/>
        </authorList>
    </citation>
    <scope>NUCLEOTIDE SEQUENCE</scope>
</reference>
<dbReference type="AlphaFoldDB" id="F0WXG8"/>
<protein>
    <submittedName>
        <fullName evidence="1">AlNc14C352G10919 protein</fullName>
    </submittedName>
</protein>